<proteinExistence type="predicted"/>
<reference evidence="2 3" key="1">
    <citation type="journal article" date="2009" name="J. Bacteriol.">
        <title>Complete genome sequence of Haemophilus parasuis SH0165.</title>
        <authorList>
            <person name="Yue M."/>
            <person name="Yang F."/>
            <person name="Yang J."/>
            <person name="Bei W."/>
            <person name="Cai X."/>
            <person name="Chen L."/>
            <person name="Dong J."/>
            <person name="Zhou R."/>
            <person name="Jin M."/>
            <person name="Jin Q."/>
            <person name="Chen H."/>
        </authorList>
    </citation>
    <scope>NUCLEOTIDE SEQUENCE [LARGE SCALE GENOMIC DNA]</scope>
    <source>
        <strain evidence="2 3">SH0165</strain>
    </source>
</reference>
<keyword evidence="3" id="KW-1185">Reference proteome</keyword>
<name>B8F3E2_GLAP5</name>
<dbReference type="KEGG" id="hap:HAPS_0147"/>
<keyword evidence="1" id="KW-0812">Transmembrane</keyword>
<evidence type="ECO:0000313" key="2">
    <source>
        <dbReference type="EMBL" id="ACL31844.1"/>
    </source>
</evidence>
<accession>B8F3E2</accession>
<protein>
    <submittedName>
        <fullName evidence="2">Uncharacterized protein</fullName>
    </submittedName>
</protein>
<sequence>MYYKALSHFLATNLSITHFLPNQTACCMGYLSNFLLSITLIRYFIYQYKR</sequence>
<dbReference type="Proteomes" id="UP000006743">
    <property type="component" value="Chromosome"/>
</dbReference>
<keyword evidence="1" id="KW-0472">Membrane</keyword>
<dbReference type="EMBL" id="CP001321">
    <property type="protein sequence ID" value="ACL31844.1"/>
    <property type="molecule type" value="Genomic_DNA"/>
</dbReference>
<feature type="transmembrane region" description="Helical" evidence="1">
    <location>
        <begin position="20"/>
        <end position="45"/>
    </location>
</feature>
<evidence type="ECO:0000256" key="1">
    <source>
        <dbReference type="SAM" id="Phobius"/>
    </source>
</evidence>
<organism evidence="2 3">
    <name type="scientific">Glaesserella parasuis serovar 5 (strain SH0165)</name>
    <name type="common">Haemophilus parasuis</name>
    <dbReference type="NCBI Taxonomy" id="557723"/>
    <lineage>
        <taxon>Bacteria</taxon>
        <taxon>Pseudomonadati</taxon>
        <taxon>Pseudomonadota</taxon>
        <taxon>Gammaproteobacteria</taxon>
        <taxon>Pasteurellales</taxon>
        <taxon>Pasteurellaceae</taxon>
        <taxon>Glaesserella</taxon>
    </lineage>
</organism>
<dbReference type="AlphaFoldDB" id="B8F3E2"/>
<keyword evidence="1" id="KW-1133">Transmembrane helix</keyword>
<dbReference type="HOGENOM" id="CLU_3118414_0_0_6"/>
<evidence type="ECO:0000313" key="3">
    <source>
        <dbReference type="Proteomes" id="UP000006743"/>
    </source>
</evidence>
<gene>
    <name evidence="2" type="ordered locus">HAPS_0147</name>
</gene>